<dbReference type="RefSeq" id="WP_214296629.1">
    <property type="nucleotide sequence ID" value="NZ_JAHDYS010000003.1"/>
</dbReference>
<keyword evidence="1" id="KW-0808">Transferase</keyword>
<evidence type="ECO:0000313" key="2">
    <source>
        <dbReference type="Proteomes" id="UP000784128"/>
    </source>
</evidence>
<reference evidence="1 2" key="1">
    <citation type="submission" date="2021-05" db="EMBL/GenBank/DDBJ databases">
        <title>The draft genome of Geobacter chapellei DSM 13688.</title>
        <authorList>
            <person name="Xu Z."/>
            <person name="Masuda Y."/>
            <person name="Itoh H."/>
            <person name="Senoo K."/>
        </authorList>
    </citation>
    <scope>NUCLEOTIDE SEQUENCE [LARGE SCALE GENOMIC DNA]</scope>
    <source>
        <strain evidence="1 2">DSM 13688</strain>
    </source>
</reference>
<dbReference type="NCBIfam" id="TIGR03694">
    <property type="entry name" value="exosort_acyl"/>
    <property type="match status" value="1"/>
</dbReference>
<dbReference type="EMBL" id="JAHDYS010000003">
    <property type="protein sequence ID" value="MBT1070913.1"/>
    <property type="molecule type" value="Genomic_DNA"/>
</dbReference>
<name>A0ABS5U5I2_9BACT</name>
<dbReference type="Pfam" id="PF13444">
    <property type="entry name" value="Acetyltransf_5"/>
    <property type="match status" value="1"/>
</dbReference>
<dbReference type="GO" id="GO:0016746">
    <property type="term" value="F:acyltransferase activity"/>
    <property type="evidence" value="ECO:0007669"/>
    <property type="project" value="UniProtKB-KW"/>
</dbReference>
<dbReference type="InterPro" id="IPR016181">
    <property type="entry name" value="Acyl_CoA_acyltransferase"/>
</dbReference>
<protein>
    <submittedName>
        <fullName evidence="1">PEP-CTERM/exosortase system-associated acyltransferase</fullName>
    </submittedName>
</protein>
<gene>
    <name evidence="1" type="ORF">KJB30_03880</name>
</gene>
<sequence length="226" mass="26987">MFYYKRIPRTDERIHEVYMLRYKVYCDEWKFENPEDHPGGVEIDEYDEHSSHFAVIRKDSDEMIGTTRIIFCSDRGFPLEGHAEIDQGALEGIDRELVGEVSRLAVSKDYRRRYVDKVMFEFREYDENYERQTKAERRKVDQEIVLNLYSCIYRECIEKKMTHLIAVMADGLYLLLKRIGIVFSKIGPSIDYHGPRTPYICCIDTTMQHLQKKHPEIYKRFTSMEP</sequence>
<dbReference type="Proteomes" id="UP000784128">
    <property type="component" value="Unassembled WGS sequence"/>
</dbReference>
<keyword evidence="1" id="KW-0012">Acyltransferase</keyword>
<dbReference type="Gene3D" id="3.40.630.30">
    <property type="match status" value="1"/>
</dbReference>
<comment type="caution">
    <text evidence="1">The sequence shown here is derived from an EMBL/GenBank/DDBJ whole genome shotgun (WGS) entry which is preliminary data.</text>
</comment>
<dbReference type="InterPro" id="IPR022484">
    <property type="entry name" value="PEP-CTERM/exosrtase_acylTfrase"/>
</dbReference>
<keyword evidence="2" id="KW-1185">Reference proteome</keyword>
<dbReference type="SUPFAM" id="SSF55729">
    <property type="entry name" value="Acyl-CoA N-acyltransferases (Nat)"/>
    <property type="match status" value="1"/>
</dbReference>
<organism evidence="1 2">
    <name type="scientific">Pelotalea chapellei</name>
    <dbReference type="NCBI Taxonomy" id="44671"/>
    <lineage>
        <taxon>Bacteria</taxon>
        <taxon>Pseudomonadati</taxon>
        <taxon>Thermodesulfobacteriota</taxon>
        <taxon>Desulfuromonadia</taxon>
        <taxon>Geobacterales</taxon>
        <taxon>Geobacteraceae</taxon>
        <taxon>Pelotalea</taxon>
    </lineage>
</organism>
<accession>A0ABS5U5I2</accession>
<evidence type="ECO:0000313" key="1">
    <source>
        <dbReference type="EMBL" id="MBT1070913.1"/>
    </source>
</evidence>
<proteinExistence type="predicted"/>